<dbReference type="Proteomes" id="UP000258309">
    <property type="component" value="Unassembled WGS sequence"/>
</dbReference>
<feature type="region of interest" description="Disordered" evidence="6">
    <location>
        <begin position="422"/>
        <end position="463"/>
    </location>
</feature>
<feature type="compositionally biased region" description="Polar residues" evidence="6">
    <location>
        <begin position="343"/>
        <end position="364"/>
    </location>
</feature>
<evidence type="ECO:0000256" key="6">
    <source>
        <dbReference type="SAM" id="MobiDB-lite"/>
    </source>
</evidence>
<evidence type="ECO:0000259" key="7">
    <source>
        <dbReference type="PROSITE" id="PS50002"/>
    </source>
</evidence>
<dbReference type="GO" id="GO:0006511">
    <property type="term" value="P:ubiquitin-dependent protein catabolic process"/>
    <property type="evidence" value="ECO:0007669"/>
    <property type="project" value="TreeGrafter"/>
</dbReference>
<feature type="compositionally biased region" description="Basic and acidic residues" evidence="6">
    <location>
        <begin position="8"/>
        <end position="49"/>
    </location>
</feature>
<feature type="non-terminal residue" evidence="8">
    <location>
        <position position="877"/>
    </location>
</feature>
<feature type="non-terminal residue" evidence="8">
    <location>
        <position position="1"/>
    </location>
</feature>
<dbReference type="Pfam" id="PF00018">
    <property type="entry name" value="SH3_1"/>
    <property type="match status" value="1"/>
</dbReference>
<dbReference type="AlphaFoldDB" id="A0A3E2HRC6"/>
<feature type="compositionally biased region" description="Basic and acidic residues" evidence="6">
    <location>
        <begin position="69"/>
        <end position="83"/>
    </location>
</feature>
<dbReference type="GO" id="GO:0004842">
    <property type="term" value="F:ubiquitin-protein transferase activity"/>
    <property type="evidence" value="ECO:0007669"/>
    <property type="project" value="TreeGrafter"/>
</dbReference>
<evidence type="ECO:0000256" key="5">
    <source>
        <dbReference type="PROSITE-ProRule" id="PRU00192"/>
    </source>
</evidence>
<evidence type="ECO:0000256" key="2">
    <source>
        <dbReference type="ARBA" id="ARBA00022723"/>
    </source>
</evidence>
<feature type="domain" description="SH3" evidence="7">
    <location>
        <begin position="812"/>
        <end position="873"/>
    </location>
</feature>
<dbReference type="SUPFAM" id="SSF50044">
    <property type="entry name" value="SH3-domain"/>
    <property type="match status" value="1"/>
</dbReference>
<dbReference type="Gene3D" id="2.30.30.40">
    <property type="entry name" value="SH3 Domains"/>
    <property type="match status" value="1"/>
</dbReference>
<keyword evidence="1 5" id="KW-0728">SH3 domain</keyword>
<dbReference type="PROSITE" id="PS50002">
    <property type="entry name" value="SH3"/>
    <property type="match status" value="1"/>
</dbReference>
<gene>
    <name evidence="8" type="ORF">B7463_g481</name>
</gene>
<comment type="caution">
    <text evidence="8">The sequence shown here is derived from an EMBL/GenBank/DDBJ whole genome shotgun (WGS) entry which is preliminary data.</text>
</comment>
<dbReference type="PANTHER" id="PTHR16079">
    <property type="entry name" value="UBIQUITIN LIGASE PROTEIN CHFR"/>
    <property type="match status" value="1"/>
</dbReference>
<dbReference type="GO" id="GO:0008270">
    <property type="term" value="F:zinc ion binding"/>
    <property type="evidence" value="ECO:0007669"/>
    <property type="project" value="UniProtKB-KW"/>
</dbReference>
<dbReference type="SMART" id="SM00326">
    <property type="entry name" value="SH3"/>
    <property type="match status" value="1"/>
</dbReference>
<dbReference type="PANTHER" id="PTHR16079:SF4">
    <property type="entry name" value="E3 UBIQUITIN-PROTEIN LIGASE CHFR"/>
    <property type="match status" value="1"/>
</dbReference>
<dbReference type="GO" id="GO:0016567">
    <property type="term" value="P:protein ubiquitination"/>
    <property type="evidence" value="ECO:0007669"/>
    <property type="project" value="TreeGrafter"/>
</dbReference>
<evidence type="ECO:0000313" key="8">
    <source>
        <dbReference type="EMBL" id="RFU35913.1"/>
    </source>
</evidence>
<dbReference type="STRING" id="5539.A0A3E2HRC6"/>
<accession>A0A3E2HRC6</accession>
<feature type="compositionally biased region" description="Polar residues" evidence="6">
    <location>
        <begin position="157"/>
        <end position="170"/>
    </location>
</feature>
<dbReference type="OrthoDB" id="1305878at2759"/>
<evidence type="ECO:0000256" key="4">
    <source>
        <dbReference type="ARBA" id="ARBA00022833"/>
    </source>
</evidence>
<organism evidence="8 9">
    <name type="scientific">Scytalidium lignicola</name>
    <name type="common">Hyphomycete</name>
    <dbReference type="NCBI Taxonomy" id="5539"/>
    <lineage>
        <taxon>Eukaryota</taxon>
        <taxon>Fungi</taxon>
        <taxon>Dikarya</taxon>
        <taxon>Ascomycota</taxon>
        <taxon>Pezizomycotina</taxon>
        <taxon>Leotiomycetes</taxon>
        <taxon>Leotiomycetes incertae sedis</taxon>
        <taxon>Scytalidium</taxon>
    </lineage>
</organism>
<feature type="region of interest" description="Disordered" evidence="6">
    <location>
        <begin position="210"/>
        <end position="399"/>
    </location>
</feature>
<dbReference type="InterPro" id="IPR043145">
    <property type="entry name" value="Znf_ZZ_sf"/>
</dbReference>
<dbReference type="EMBL" id="NCSJ02000004">
    <property type="protein sequence ID" value="RFU35913.1"/>
    <property type="molecule type" value="Genomic_DNA"/>
</dbReference>
<proteinExistence type="predicted"/>
<dbReference type="SUPFAM" id="SSF57850">
    <property type="entry name" value="RING/U-box"/>
    <property type="match status" value="1"/>
</dbReference>
<feature type="region of interest" description="Disordered" evidence="6">
    <location>
        <begin position="1"/>
        <end position="49"/>
    </location>
</feature>
<feature type="compositionally biased region" description="Basic and acidic residues" evidence="6">
    <location>
        <begin position="129"/>
        <end position="156"/>
    </location>
</feature>
<evidence type="ECO:0000313" key="9">
    <source>
        <dbReference type="Proteomes" id="UP000258309"/>
    </source>
</evidence>
<dbReference type="InterPro" id="IPR036028">
    <property type="entry name" value="SH3-like_dom_sf"/>
</dbReference>
<keyword evidence="2" id="KW-0479">Metal-binding</keyword>
<dbReference type="InterPro" id="IPR001452">
    <property type="entry name" value="SH3_domain"/>
</dbReference>
<evidence type="ECO:0000256" key="1">
    <source>
        <dbReference type="ARBA" id="ARBA00022443"/>
    </source>
</evidence>
<feature type="region of interest" description="Disordered" evidence="6">
    <location>
        <begin position="66"/>
        <end position="178"/>
    </location>
</feature>
<feature type="compositionally biased region" description="Basic and acidic residues" evidence="6">
    <location>
        <begin position="90"/>
        <end position="121"/>
    </location>
</feature>
<dbReference type="Gene3D" id="3.30.60.90">
    <property type="match status" value="1"/>
</dbReference>
<keyword evidence="3" id="KW-0863">Zinc-finger</keyword>
<dbReference type="InterPro" id="IPR052256">
    <property type="entry name" value="E3_ubiquitin-ligase_CHFR"/>
</dbReference>
<reference evidence="8 9" key="1">
    <citation type="submission" date="2018-05" db="EMBL/GenBank/DDBJ databases">
        <title>Draft genome sequence of Scytalidium lignicola DSM 105466, a ubiquitous saprotrophic fungus.</title>
        <authorList>
            <person name="Buettner E."/>
            <person name="Gebauer A.M."/>
            <person name="Hofrichter M."/>
            <person name="Liers C."/>
            <person name="Kellner H."/>
        </authorList>
    </citation>
    <scope>NUCLEOTIDE SEQUENCE [LARGE SCALE GENOMIC DNA]</scope>
    <source>
        <strain evidence="8 9">DSM 105466</strain>
    </source>
</reference>
<feature type="compositionally biased region" description="Basic and acidic residues" evidence="6">
    <location>
        <begin position="210"/>
        <end position="233"/>
    </location>
</feature>
<feature type="compositionally biased region" description="Low complexity" evidence="6">
    <location>
        <begin position="444"/>
        <end position="457"/>
    </location>
</feature>
<keyword evidence="9" id="KW-1185">Reference proteome</keyword>
<dbReference type="GO" id="GO:0005634">
    <property type="term" value="C:nucleus"/>
    <property type="evidence" value="ECO:0007669"/>
    <property type="project" value="TreeGrafter"/>
</dbReference>
<name>A0A3E2HRC6_SCYLI</name>
<dbReference type="OMA" id="NNCVNQG"/>
<evidence type="ECO:0000256" key="3">
    <source>
        <dbReference type="ARBA" id="ARBA00022771"/>
    </source>
</evidence>
<keyword evidence="4" id="KW-0862">Zinc</keyword>
<protein>
    <recommendedName>
        <fullName evidence="7">SH3 domain-containing protein</fullName>
    </recommendedName>
</protein>
<feature type="compositionally biased region" description="Polar residues" evidence="6">
    <location>
        <begin position="321"/>
        <end position="333"/>
    </location>
</feature>
<sequence>MFLAANPEKYRSSEEKEETKKKYTPGEDVLPKIEERTKSLRQRRAEDEDRRLVDEVRLLSLREVGVESSDVRRERRRREDGRSRVSSSRENSRDRRYTDERERRLRRETDAERRRARDDINLRPTNGSGDERRRRRSDERSRRREENINRPEHQIEHQSSLRSLLSTSDVDSQEMEEEILRQIREEGLLDGIDLENLDVSQEDQISERIADAFRRRQEEKKRQERERRREASRTRLATGDGSGLLALESSGEDGTRATRRQRTHSRTSSATSQGDIQSRPPQAASASLAAHLDVPLGPETRRRRRTTSGDRSSAIRAIDSGAQTRPTSRSQTDLSDRPRLSQPAISNTSRSSTEPIQRPQQADQTLREPQTRQSSEASRPRMRTEEAAVPASSVSRTRSAPPAEIIVLSTSSLGSQVDRTLVPAPLSPRHSPHSSISDRAFALSSASRPTSSSSTTSKNRPQLYPEPSLNCAKCGKTHIEYDLHYNCRTCRGGNWNVCLSCYRSGAGCLYWFGFSYAAWSKWENLKQAGKLEADADLPHMLTANRYVPPKATPGGADGRKTLTNDDPQKRLQSGAFCSDCLAWANECYWKCEFCNEGDWGFCNNCVNQGKSCTHSLLPLTYKPSESRTPALSPIHAQPAPSTATILTGPGIVDIGPFKPLTFLTRCDNCHYPIQPSSTRYHCFSCTSAVPNTRPGDYDICMSCYTKFETSRRISPENGHNGWRRCLQGHRMVIVGFEDGRGGQCRVIIQDLVGGRGLYEQPCTSSDLSAAGIKQWSWADGTHVRLVTTDVSKTAPTSASGMVIENSFPPDGGVGMKCVALWSWYRKEDADDELLFPKGAEVTEVKDVNGDWYHGTYMGQRGLFPAPYVGRLDNEVGN</sequence>